<dbReference type="PROSITE" id="PS50011">
    <property type="entry name" value="PROTEIN_KINASE_DOM"/>
    <property type="match status" value="1"/>
</dbReference>
<evidence type="ECO:0000313" key="11">
    <source>
        <dbReference type="Ensembl" id="ENSORLP00015001852.1"/>
    </source>
</evidence>
<evidence type="ECO:0000256" key="7">
    <source>
        <dbReference type="ARBA" id="ARBA00048679"/>
    </source>
</evidence>
<keyword evidence="5 8" id="KW-0067">ATP-binding</keyword>
<sequence>MESSSMQTFMQTSSKDDQMLSTAQQMLQDSRTKIELIRLQIIRVAQAGAALTLHVASSETSSEGLEAVDARLAELQQYMRRESDASVLAKDAVKQLEGISALDQKALAEAQSRVQESSQKLDLLRLSLENWLKKKQQASVQQPEEEIQPSQELPSPPSSRPGRPLPTSSSTISIRPASLTGTTLSVGIPGTRSAEVSGSHPGSDTYVHPLWSLGLIQFLLSAQVRAVLRLDGRAVGRTGWAAVSGLSWDQMFYIQLERSRELEVCIYCRDQKTMCAVKFLRLEEMMENPTPKQVFSLEPQGLLFIKVPFVDTVVERQPKLRRQRCLFTKERGKNFLRAAQMNMNLATWGHLMMSILPRYTSLNTFSSHLSTSPDPVGSRTPDPAEEDPPSAKAPAGSGTDGSETTAELCPLCFLARLQVEDFRFMSVLGRGHFGKVLLAEFQETRTLFAIKALKKRDIVRRDEVDSLMSEKRIFEMINASRHPFLVHLHGCFQTCDHVCFVMEYLPGGDLMIHIHSDVFTEAQTRWARRTACRRVSDGSDLTPVFLLLTGSTLHVSCWAWSSCTTTRSSTGR</sequence>
<keyword evidence="1" id="KW-0723">Serine/threonine-protein kinase</keyword>
<dbReference type="InterPro" id="IPR017441">
    <property type="entry name" value="Protein_kinase_ATP_BS"/>
</dbReference>
<dbReference type="InterPro" id="IPR000719">
    <property type="entry name" value="Prot_kinase_dom"/>
</dbReference>
<evidence type="ECO:0000256" key="6">
    <source>
        <dbReference type="ARBA" id="ARBA00047899"/>
    </source>
</evidence>
<dbReference type="Ensembl" id="ENSORLT00015011949.1">
    <property type="protein sequence ID" value="ENSORLP00015001852.1"/>
    <property type="gene ID" value="ENSORLG00015002506.1"/>
</dbReference>
<dbReference type="FunFam" id="3.30.200.20:FF:000058">
    <property type="entry name" value="Putative serine/threonine-protein kinase N2"/>
    <property type="match status" value="1"/>
</dbReference>
<dbReference type="InterPro" id="IPR035892">
    <property type="entry name" value="C2_domain_sf"/>
</dbReference>
<keyword evidence="4" id="KW-0418">Kinase</keyword>
<evidence type="ECO:0000256" key="1">
    <source>
        <dbReference type="ARBA" id="ARBA00022527"/>
    </source>
</evidence>
<reference evidence="11" key="3">
    <citation type="submission" date="2025-08" db="UniProtKB">
        <authorList>
            <consortium name="Ensembl"/>
        </authorList>
    </citation>
    <scope>IDENTIFICATION</scope>
    <source>
        <strain evidence="11">HSOK</strain>
    </source>
</reference>
<feature type="domain" description="Protein kinase" evidence="10">
    <location>
        <begin position="422"/>
        <end position="572"/>
    </location>
</feature>
<dbReference type="PROSITE" id="PS00107">
    <property type="entry name" value="PROTEIN_KINASE_ATP"/>
    <property type="match status" value="1"/>
</dbReference>
<feature type="region of interest" description="Disordered" evidence="9">
    <location>
        <begin position="137"/>
        <end position="201"/>
    </location>
</feature>
<name>A0A3P9H2J5_ORYLA</name>
<dbReference type="SMART" id="SM00220">
    <property type="entry name" value="S_TKc"/>
    <property type="match status" value="1"/>
</dbReference>
<dbReference type="GO" id="GO:0004674">
    <property type="term" value="F:protein serine/threonine kinase activity"/>
    <property type="evidence" value="ECO:0007669"/>
    <property type="project" value="UniProtKB-KW"/>
</dbReference>
<feature type="compositionally biased region" description="Low complexity" evidence="9">
    <location>
        <begin position="160"/>
        <end position="171"/>
    </location>
</feature>
<dbReference type="GO" id="GO:0005524">
    <property type="term" value="F:ATP binding"/>
    <property type="evidence" value="ECO:0007669"/>
    <property type="project" value="UniProtKB-UniRule"/>
</dbReference>
<evidence type="ECO:0000259" key="10">
    <source>
        <dbReference type="PROSITE" id="PS50011"/>
    </source>
</evidence>
<dbReference type="InterPro" id="IPR011009">
    <property type="entry name" value="Kinase-like_dom_sf"/>
</dbReference>
<dbReference type="SUPFAM" id="SSF46585">
    <property type="entry name" value="HR1 repeat"/>
    <property type="match status" value="2"/>
</dbReference>
<evidence type="ECO:0000256" key="9">
    <source>
        <dbReference type="SAM" id="MobiDB-lite"/>
    </source>
</evidence>
<dbReference type="InterPro" id="IPR050236">
    <property type="entry name" value="Ser_Thr_kinase_AGC"/>
</dbReference>
<keyword evidence="3 8" id="KW-0547">Nucleotide-binding</keyword>
<evidence type="ECO:0000256" key="3">
    <source>
        <dbReference type="ARBA" id="ARBA00022741"/>
    </source>
</evidence>
<evidence type="ECO:0000313" key="12">
    <source>
        <dbReference type="Proteomes" id="UP000265200"/>
    </source>
</evidence>
<feature type="region of interest" description="Disordered" evidence="9">
    <location>
        <begin position="370"/>
        <end position="402"/>
    </location>
</feature>
<reference evidence="11 12" key="2">
    <citation type="submission" date="2017-04" db="EMBL/GenBank/DDBJ databases">
        <title>CpG methylation of centromeres and impact of large insertions on vertebrate speciation.</title>
        <authorList>
            <person name="Ichikawa K."/>
            <person name="Yoshimura J."/>
            <person name="Morishita S."/>
        </authorList>
    </citation>
    <scope>NUCLEOTIDE SEQUENCE</scope>
    <source>
        <strain evidence="11 12">HSOK</strain>
    </source>
</reference>
<accession>A0A3P9H2J5</accession>
<evidence type="ECO:0000256" key="5">
    <source>
        <dbReference type="ARBA" id="ARBA00022840"/>
    </source>
</evidence>
<organism evidence="11 12">
    <name type="scientific">Oryzias latipes</name>
    <name type="common">Japanese rice fish</name>
    <name type="synonym">Japanese killifish</name>
    <dbReference type="NCBI Taxonomy" id="8090"/>
    <lineage>
        <taxon>Eukaryota</taxon>
        <taxon>Metazoa</taxon>
        <taxon>Chordata</taxon>
        <taxon>Craniata</taxon>
        <taxon>Vertebrata</taxon>
        <taxon>Euteleostomi</taxon>
        <taxon>Actinopterygii</taxon>
        <taxon>Neopterygii</taxon>
        <taxon>Teleostei</taxon>
        <taxon>Neoteleostei</taxon>
        <taxon>Acanthomorphata</taxon>
        <taxon>Ovalentaria</taxon>
        <taxon>Atherinomorphae</taxon>
        <taxon>Beloniformes</taxon>
        <taxon>Adrianichthyidae</taxon>
        <taxon>Oryziinae</taxon>
        <taxon>Oryzias</taxon>
    </lineage>
</organism>
<dbReference type="AlphaFoldDB" id="A0A3P9H2J5"/>
<dbReference type="Gene3D" id="1.10.287.160">
    <property type="entry name" value="HR1 repeat"/>
    <property type="match status" value="2"/>
</dbReference>
<dbReference type="SUPFAM" id="SSF49562">
    <property type="entry name" value="C2 domain (Calcium/lipid-binding domain, CaLB)"/>
    <property type="match status" value="1"/>
</dbReference>
<comment type="catalytic activity">
    <reaction evidence="6">
        <text>L-threonyl-[protein] + ATP = O-phospho-L-threonyl-[protein] + ADP + H(+)</text>
        <dbReference type="Rhea" id="RHEA:46608"/>
        <dbReference type="Rhea" id="RHEA-COMP:11060"/>
        <dbReference type="Rhea" id="RHEA-COMP:11605"/>
        <dbReference type="ChEBI" id="CHEBI:15378"/>
        <dbReference type="ChEBI" id="CHEBI:30013"/>
        <dbReference type="ChEBI" id="CHEBI:30616"/>
        <dbReference type="ChEBI" id="CHEBI:61977"/>
        <dbReference type="ChEBI" id="CHEBI:456216"/>
        <dbReference type="EC" id="2.7.11.1"/>
    </reaction>
</comment>
<proteinExistence type="predicted"/>
<keyword evidence="2" id="KW-0808">Transferase</keyword>
<feature type="region of interest" description="Disordered" evidence="9">
    <location>
        <begin position="1"/>
        <end position="24"/>
    </location>
</feature>
<reference evidence="11" key="4">
    <citation type="submission" date="2025-09" db="UniProtKB">
        <authorList>
            <consortium name="Ensembl"/>
        </authorList>
    </citation>
    <scope>IDENTIFICATION</scope>
    <source>
        <strain evidence="11">HSOK</strain>
    </source>
</reference>
<protein>
    <recommendedName>
        <fullName evidence="10">Protein kinase domain-containing protein</fullName>
    </recommendedName>
</protein>
<dbReference type="Proteomes" id="UP000265200">
    <property type="component" value="Chromosome 9"/>
</dbReference>
<dbReference type="Pfam" id="PF00069">
    <property type="entry name" value="Pkinase"/>
    <property type="match status" value="1"/>
</dbReference>
<evidence type="ECO:0000256" key="8">
    <source>
        <dbReference type="PROSITE-ProRule" id="PRU10141"/>
    </source>
</evidence>
<comment type="catalytic activity">
    <reaction evidence="7">
        <text>L-seryl-[protein] + ATP = O-phospho-L-seryl-[protein] + ADP + H(+)</text>
        <dbReference type="Rhea" id="RHEA:17989"/>
        <dbReference type="Rhea" id="RHEA-COMP:9863"/>
        <dbReference type="Rhea" id="RHEA-COMP:11604"/>
        <dbReference type="ChEBI" id="CHEBI:15378"/>
        <dbReference type="ChEBI" id="CHEBI:29999"/>
        <dbReference type="ChEBI" id="CHEBI:30616"/>
        <dbReference type="ChEBI" id="CHEBI:83421"/>
        <dbReference type="ChEBI" id="CHEBI:456216"/>
        <dbReference type="EC" id="2.7.11.1"/>
    </reaction>
</comment>
<dbReference type="PANTHER" id="PTHR24356">
    <property type="entry name" value="SERINE/THREONINE-PROTEIN KINASE"/>
    <property type="match status" value="1"/>
</dbReference>
<dbReference type="PANTHER" id="PTHR24356:SF230">
    <property type="entry name" value="PROTEIN KINASE C"/>
    <property type="match status" value="1"/>
</dbReference>
<reference key="1">
    <citation type="journal article" date="2007" name="Nature">
        <title>The medaka draft genome and insights into vertebrate genome evolution.</title>
        <authorList>
            <person name="Kasahara M."/>
            <person name="Naruse K."/>
            <person name="Sasaki S."/>
            <person name="Nakatani Y."/>
            <person name="Qu W."/>
            <person name="Ahsan B."/>
            <person name="Yamada T."/>
            <person name="Nagayasu Y."/>
            <person name="Doi K."/>
            <person name="Kasai Y."/>
            <person name="Jindo T."/>
            <person name="Kobayashi D."/>
            <person name="Shimada A."/>
            <person name="Toyoda A."/>
            <person name="Kuroki Y."/>
            <person name="Fujiyama A."/>
            <person name="Sasaki T."/>
            <person name="Shimizu A."/>
            <person name="Asakawa S."/>
            <person name="Shimizu N."/>
            <person name="Hashimoto S."/>
            <person name="Yang J."/>
            <person name="Lee Y."/>
            <person name="Matsushima K."/>
            <person name="Sugano S."/>
            <person name="Sakaizumi M."/>
            <person name="Narita T."/>
            <person name="Ohishi K."/>
            <person name="Haga S."/>
            <person name="Ohta F."/>
            <person name="Nomoto H."/>
            <person name="Nogata K."/>
            <person name="Morishita T."/>
            <person name="Endo T."/>
            <person name="Shin-I T."/>
            <person name="Takeda H."/>
            <person name="Morishita S."/>
            <person name="Kohara Y."/>
        </authorList>
    </citation>
    <scope>NUCLEOTIDE SEQUENCE [LARGE SCALE GENOMIC DNA]</scope>
    <source>
        <strain>Hd-rR</strain>
    </source>
</reference>
<dbReference type="SUPFAM" id="SSF56112">
    <property type="entry name" value="Protein kinase-like (PK-like)"/>
    <property type="match status" value="1"/>
</dbReference>
<feature type="compositionally biased region" description="Low complexity" evidence="9">
    <location>
        <begin position="1"/>
        <end position="13"/>
    </location>
</feature>
<evidence type="ECO:0000256" key="2">
    <source>
        <dbReference type="ARBA" id="ARBA00022679"/>
    </source>
</evidence>
<evidence type="ECO:0000256" key="4">
    <source>
        <dbReference type="ARBA" id="ARBA00022777"/>
    </source>
</evidence>
<dbReference type="InterPro" id="IPR036274">
    <property type="entry name" value="HR1_rpt_sf"/>
</dbReference>
<feature type="binding site" evidence="8">
    <location>
        <position position="451"/>
    </location>
    <ligand>
        <name>ATP</name>
        <dbReference type="ChEBI" id="CHEBI:30616"/>
    </ligand>
</feature>
<dbReference type="Gene3D" id="3.30.200.20">
    <property type="entry name" value="Phosphorylase Kinase, domain 1"/>
    <property type="match status" value="1"/>
</dbReference>